<feature type="signal peptide" evidence="1">
    <location>
        <begin position="1"/>
        <end position="21"/>
    </location>
</feature>
<dbReference type="AlphaFoldDB" id="A0AA36MT18"/>
<feature type="chain" id="PRO_5041317268" evidence="1">
    <location>
        <begin position="22"/>
        <end position="94"/>
    </location>
</feature>
<evidence type="ECO:0000256" key="1">
    <source>
        <dbReference type="SAM" id="SignalP"/>
    </source>
</evidence>
<proteinExistence type="predicted"/>
<protein>
    <submittedName>
        <fullName evidence="2">Uncharacterized protein</fullName>
    </submittedName>
</protein>
<keyword evidence="3" id="KW-1185">Reference proteome</keyword>
<organism evidence="2 3">
    <name type="scientific">Effrenium voratum</name>
    <dbReference type="NCBI Taxonomy" id="2562239"/>
    <lineage>
        <taxon>Eukaryota</taxon>
        <taxon>Sar</taxon>
        <taxon>Alveolata</taxon>
        <taxon>Dinophyceae</taxon>
        <taxon>Suessiales</taxon>
        <taxon>Symbiodiniaceae</taxon>
        <taxon>Effrenium</taxon>
    </lineage>
</organism>
<name>A0AA36MT18_9DINO</name>
<reference evidence="2" key="1">
    <citation type="submission" date="2023-08" db="EMBL/GenBank/DDBJ databases">
        <authorList>
            <person name="Chen Y."/>
            <person name="Shah S."/>
            <person name="Dougan E. K."/>
            <person name="Thang M."/>
            <person name="Chan C."/>
        </authorList>
    </citation>
    <scope>NUCLEOTIDE SEQUENCE</scope>
</reference>
<evidence type="ECO:0000313" key="2">
    <source>
        <dbReference type="EMBL" id="CAJ1384825.1"/>
    </source>
</evidence>
<gene>
    <name evidence="2" type="ORF">EVOR1521_LOCUS11600</name>
</gene>
<comment type="caution">
    <text evidence="2">The sequence shown here is derived from an EMBL/GenBank/DDBJ whole genome shotgun (WGS) entry which is preliminary data.</text>
</comment>
<sequence>MRHWLRGCALLSLLAVWRVDGGIFGARNAACGALRTAWRRSGLLLAQAQSASYRCSLWAQSAAVRAWRQALAEVDHQQAQGLTLDEVALGSLAP</sequence>
<evidence type="ECO:0000313" key="3">
    <source>
        <dbReference type="Proteomes" id="UP001178507"/>
    </source>
</evidence>
<accession>A0AA36MT18</accession>
<dbReference type="EMBL" id="CAUJNA010001158">
    <property type="protein sequence ID" value="CAJ1384825.1"/>
    <property type="molecule type" value="Genomic_DNA"/>
</dbReference>
<keyword evidence="1" id="KW-0732">Signal</keyword>
<dbReference type="Proteomes" id="UP001178507">
    <property type="component" value="Unassembled WGS sequence"/>
</dbReference>